<evidence type="ECO:0000313" key="2">
    <source>
        <dbReference type="EMBL" id="GAA3600958.1"/>
    </source>
</evidence>
<dbReference type="EMBL" id="BAABDQ010000036">
    <property type="protein sequence ID" value="GAA3600958.1"/>
    <property type="molecule type" value="Genomic_DNA"/>
</dbReference>
<name>A0ABP6ZA29_9ACTN</name>
<comment type="caution">
    <text evidence="2">The sequence shown here is derived from an EMBL/GenBank/DDBJ whole genome shotgun (WGS) entry which is preliminary data.</text>
</comment>
<organism evidence="2 3">
    <name type="scientific">Nonomuraea rosea</name>
    <dbReference type="NCBI Taxonomy" id="638574"/>
    <lineage>
        <taxon>Bacteria</taxon>
        <taxon>Bacillati</taxon>
        <taxon>Actinomycetota</taxon>
        <taxon>Actinomycetes</taxon>
        <taxon>Streptosporangiales</taxon>
        <taxon>Streptosporangiaceae</taxon>
        <taxon>Nonomuraea</taxon>
    </lineage>
</organism>
<dbReference type="Proteomes" id="UP001500630">
    <property type="component" value="Unassembled WGS sequence"/>
</dbReference>
<dbReference type="InterPro" id="IPR041698">
    <property type="entry name" value="Methyltransf_25"/>
</dbReference>
<gene>
    <name evidence="2" type="ORF">GCM10022419_101400</name>
</gene>
<evidence type="ECO:0000259" key="1">
    <source>
        <dbReference type="Pfam" id="PF13649"/>
    </source>
</evidence>
<dbReference type="PANTHER" id="PTHR43591">
    <property type="entry name" value="METHYLTRANSFERASE"/>
    <property type="match status" value="1"/>
</dbReference>
<proteinExistence type="predicted"/>
<evidence type="ECO:0000313" key="3">
    <source>
        <dbReference type="Proteomes" id="UP001500630"/>
    </source>
</evidence>
<dbReference type="Pfam" id="PF13649">
    <property type="entry name" value="Methyltransf_25"/>
    <property type="match status" value="1"/>
</dbReference>
<dbReference type="InterPro" id="IPR029063">
    <property type="entry name" value="SAM-dependent_MTases_sf"/>
</dbReference>
<dbReference type="RefSeq" id="WP_345573205.1">
    <property type="nucleotide sequence ID" value="NZ_BAABDQ010000036.1"/>
</dbReference>
<dbReference type="Gene3D" id="3.40.50.150">
    <property type="entry name" value="Vaccinia Virus protein VP39"/>
    <property type="match status" value="1"/>
</dbReference>
<sequence length="284" mass="31086">MTTLDNAPPTAAPVADGQAARDQVRAVYCAIAGEYDERIPGNGPADELFTDTEFAFLRDKVRPSDRVLDMGCGTGRFTVPLAATAAAVTGLDISPEMLEQNGRKLAERVLHAELHQGDMTALPFEDGSFDVVTSMLALMHLPREDREAVFAEAARVLKPGGRLLVEVKNSVFERLFRGDRFATVDVTDVDAGELIFTQTKAGQEYTAPWHSFSPDELAYLTARAGMSVVHLRGISPLSTWLADPILSDKNVRDTVQRLERTLSDVPPFSHLGYYLLAEAVKPVR</sequence>
<reference evidence="3" key="1">
    <citation type="journal article" date="2019" name="Int. J. Syst. Evol. Microbiol.">
        <title>The Global Catalogue of Microorganisms (GCM) 10K type strain sequencing project: providing services to taxonomists for standard genome sequencing and annotation.</title>
        <authorList>
            <consortium name="The Broad Institute Genomics Platform"/>
            <consortium name="The Broad Institute Genome Sequencing Center for Infectious Disease"/>
            <person name="Wu L."/>
            <person name="Ma J."/>
        </authorList>
    </citation>
    <scope>NUCLEOTIDE SEQUENCE [LARGE SCALE GENOMIC DNA]</scope>
    <source>
        <strain evidence="3">JCM 17326</strain>
    </source>
</reference>
<accession>A0ABP6ZA29</accession>
<keyword evidence="3" id="KW-1185">Reference proteome</keyword>
<dbReference type="CDD" id="cd02440">
    <property type="entry name" value="AdoMet_MTases"/>
    <property type="match status" value="1"/>
</dbReference>
<protein>
    <recommendedName>
        <fullName evidence="1">Methyltransferase domain-containing protein</fullName>
    </recommendedName>
</protein>
<feature type="domain" description="Methyltransferase" evidence="1">
    <location>
        <begin position="67"/>
        <end position="161"/>
    </location>
</feature>
<dbReference type="SUPFAM" id="SSF53335">
    <property type="entry name" value="S-adenosyl-L-methionine-dependent methyltransferases"/>
    <property type="match status" value="1"/>
</dbReference>